<feature type="compositionally biased region" description="Polar residues" evidence="1">
    <location>
        <begin position="82"/>
        <end position="106"/>
    </location>
</feature>
<dbReference type="AlphaFoldDB" id="H2AMW7"/>
<dbReference type="InParanoid" id="H2AMW7"/>
<proteinExistence type="predicted"/>
<dbReference type="FunCoup" id="H2AMW7">
    <property type="interactions" value="50"/>
</dbReference>
<keyword evidence="3" id="KW-1185">Reference proteome</keyword>
<dbReference type="GeneID" id="13887064"/>
<sequence length="196" mass="20919">MAKTLAQGRKPGSGRKPGKAKTLKEGRKPGSGRRKRAVSASIASLAIPPHTGARTREESNTYDHPITSRDLEAIDALRELTHSPQQMSQATKAMSQQPLNAGSSMIPTMLPPIQQQVVSDINPETNSNGSSENGNSQRVDMLSSKPFLTHARILSAQEAANASSSMKPMYNNNGSTLTISPSSSISILNEDSEHTS</sequence>
<dbReference type="RefSeq" id="XP_003954852.1">
    <property type="nucleotide sequence ID" value="XM_003954803.1"/>
</dbReference>
<dbReference type="OrthoDB" id="4070651at2759"/>
<feature type="compositionally biased region" description="Low complexity" evidence="1">
    <location>
        <begin position="175"/>
        <end position="188"/>
    </location>
</feature>
<feature type="region of interest" description="Disordered" evidence="1">
    <location>
        <begin position="82"/>
        <end position="144"/>
    </location>
</feature>
<evidence type="ECO:0000313" key="2">
    <source>
        <dbReference type="EMBL" id="CCF55717.1"/>
    </source>
</evidence>
<feature type="compositionally biased region" description="Polar residues" evidence="1">
    <location>
        <begin position="113"/>
        <end position="125"/>
    </location>
</feature>
<dbReference type="HOGENOM" id="CLU_1390432_0_0_1"/>
<evidence type="ECO:0000256" key="1">
    <source>
        <dbReference type="SAM" id="MobiDB-lite"/>
    </source>
</evidence>
<dbReference type="eggNOG" id="ENOG502SC3B">
    <property type="taxonomic scope" value="Eukaryota"/>
</dbReference>
<protein>
    <submittedName>
        <fullName evidence="2">Uncharacterized protein</fullName>
    </submittedName>
</protein>
<accession>H2AMW7</accession>
<feature type="compositionally biased region" description="Basic and acidic residues" evidence="1">
    <location>
        <begin position="54"/>
        <end position="68"/>
    </location>
</feature>
<dbReference type="EMBL" id="HE650821">
    <property type="protein sequence ID" value="CCF55717.1"/>
    <property type="molecule type" value="Genomic_DNA"/>
</dbReference>
<feature type="compositionally biased region" description="Polar residues" evidence="1">
    <location>
        <begin position="159"/>
        <end position="174"/>
    </location>
</feature>
<feature type="region of interest" description="Disordered" evidence="1">
    <location>
        <begin position="1"/>
        <end position="68"/>
    </location>
</feature>
<gene>
    <name evidence="2" type="primary">KAFR0A02810</name>
    <name evidence="2" type="ORF">KAFR_0A02810</name>
</gene>
<organism evidence="2 3">
    <name type="scientific">Kazachstania africana (strain ATCC 22294 / BCRC 22015 / CBS 2517 / CECT 1963 / NBRC 1671 / NRRL Y-8276)</name>
    <name type="common">Yeast</name>
    <name type="synonym">Kluyveromyces africanus</name>
    <dbReference type="NCBI Taxonomy" id="1071382"/>
    <lineage>
        <taxon>Eukaryota</taxon>
        <taxon>Fungi</taxon>
        <taxon>Dikarya</taxon>
        <taxon>Ascomycota</taxon>
        <taxon>Saccharomycotina</taxon>
        <taxon>Saccharomycetes</taxon>
        <taxon>Saccharomycetales</taxon>
        <taxon>Saccharomycetaceae</taxon>
        <taxon>Kazachstania</taxon>
    </lineage>
</organism>
<evidence type="ECO:0000313" key="3">
    <source>
        <dbReference type="Proteomes" id="UP000005220"/>
    </source>
</evidence>
<dbReference type="KEGG" id="kaf:KAFR_0A02810"/>
<feature type="compositionally biased region" description="Low complexity" evidence="1">
    <location>
        <begin position="126"/>
        <end position="136"/>
    </location>
</feature>
<name>H2AMW7_KAZAF</name>
<feature type="compositionally biased region" description="Basic residues" evidence="1">
    <location>
        <begin position="12"/>
        <end position="21"/>
    </location>
</feature>
<feature type="region of interest" description="Disordered" evidence="1">
    <location>
        <begin position="159"/>
        <end position="196"/>
    </location>
</feature>
<reference evidence="2 3" key="1">
    <citation type="journal article" date="2011" name="Proc. Natl. Acad. Sci. U.S.A.">
        <title>Evolutionary erosion of yeast sex chromosomes by mating-type switching accidents.</title>
        <authorList>
            <person name="Gordon J.L."/>
            <person name="Armisen D."/>
            <person name="Proux-Wera E."/>
            <person name="Oheigeartaigh S.S."/>
            <person name="Byrne K.P."/>
            <person name="Wolfe K.H."/>
        </authorList>
    </citation>
    <scope>NUCLEOTIDE SEQUENCE [LARGE SCALE GENOMIC DNA]</scope>
    <source>
        <strain evidence="3">ATCC 22294 / BCRC 22015 / CBS 2517 / CECT 1963 / NBRC 1671 / NRRL Y-8276</strain>
    </source>
</reference>
<dbReference type="Proteomes" id="UP000005220">
    <property type="component" value="Chromosome 1"/>
</dbReference>